<evidence type="ECO:0000313" key="1">
    <source>
        <dbReference type="EMBL" id="PVX48769.1"/>
    </source>
</evidence>
<keyword evidence="2" id="KW-1185">Reference proteome</keyword>
<proteinExistence type="predicted"/>
<dbReference type="AlphaFoldDB" id="A0A2U0TYW4"/>
<dbReference type="Proteomes" id="UP000245870">
    <property type="component" value="Unassembled WGS sequence"/>
</dbReference>
<accession>A0A2U0TYW4</accession>
<comment type="caution">
    <text evidence="1">The sequence shown here is derived from an EMBL/GenBank/DDBJ whole genome shotgun (WGS) entry which is preliminary data.</text>
</comment>
<organism evidence="1 2">
    <name type="scientific">Hallella colorans</name>
    <dbReference type="NCBI Taxonomy" id="1703337"/>
    <lineage>
        <taxon>Bacteria</taxon>
        <taxon>Pseudomonadati</taxon>
        <taxon>Bacteroidota</taxon>
        <taxon>Bacteroidia</taxon>
        <taxon>Bacteroidales</taxon>
        <taxon>Prevotellaceae</taxon>
        <taxon>Hallella</taxon>
    </lineage>
</organism>
<sequence length="40" mass="4837">MPNYEFVFKLNIFRKIVSVASHVTKRTYVLNLRKHKDNKT</sequence>
<protein>
    <submittedName>
        <fullName evidence="1">Uncharacterized protein</fullName>
    </submittedName>
</protein>
<evidence type="ECO:0000313" key="2">
    <source>
        <dbReference type="Proteomes" id="UP000245870"/>
    </source>
</evidence>
<gene>
    <name evidence="1" type="ORF">C7379_12413</name>
</gene>
<reference evidence="1 2" key="1">
    <citation type="submission" date="2018-05" db="EMBL/GenBank/DDBJ databases">
        <title>Genomic Encyclopedia of Type Strains, Phase IV (KMG-IV): sequencing the most valuable type-strain genomes for metagenomic binning, comparative biology and taxonomic classification.</title>
        <authorList>
            <person name="Goeker M."/>
        </authorList>
    </citation>
    <scope>NUCLEOTIDE SEQUENCE [LARGE SCALE GENOMIC DNA]</scope>
    <source>
        <strain evidence="1 2">DSM 100333</strain>
    </source>
</reference>
<dbReference type="EMBL" id="QENY01000024">
    <property type="protein sequence ID" value="PVX48769.1"/>
    <property type="molecule type" value="Genomic_DNA"/>
</dbReference>
<name>A0A2U0TYW4_9BACT</name>